<sequence>MNHIDFLSSDHYNEFKRLAQRLTDPGSTSREYYAALYVIAGNPHIRECLLPYIDLEAGKIRTSTIIDDNSFDKREFVLAKLVIHLYNSKEWVLPTELIALPEEDYKLAMQAITLCRNEQFDGVTIPSD</sequence>
<dbReference type="RefSeq" id="WP_214786401.1">
    <property type="nucleotide sequence ID" value="NZ_JANIEL010000007.1"/>
</dbReference>
<comment type="caution">
    <text evidence="1">The sequence shown here is derived from an EMBL/GenBank/DDBJ whole genome shotgun (WGS) entry which is preliminary data.</text>
</comment>
<dbReference type="EMBL" id="JBHTCE010000001">
    <property type="protein sequence ID" value="MFC7388850.1"/>
    <property type="molecule type" value="Genomic_DNA"/>
</dbReference>
<evidence type="ECO:0000313" key="1">
    <source>
        <dbReference type="EMBL" id="MFC7388850.1"/>
    </source>
</evidence>
<protein>
    <submittedName>
        <fullName evidence="1">Uncharacterized protein</fullName>
    </submittedName>
</protein>
<proteinExistence type="predicted"/>
<accession>A0ABW2PLH3</accession>
<dbReference type="Proteomes" id="UP001596439">
    <property type="component" value="Unassembled WGS sequence"/>
</dbReference>
<evidence type="ECO:0000313" key="2">
    <source>
        <dbReference type="Proteomes" id="UP001596439"/>
    </source>
</evidence>
<reference evidence="2" key="1">
    <citation type="journal article" date="2019" name="Int. J. Syst. Evol. Microbiol.">
        <title>The Global Catalogue of Microorganisms (GCM) 10K type strain sequencing project: providing services to taxonomists for standard genome sequencing and annotation.</title>
        <authorList>
            <consortium name="The Broad Institute Genomics Platform"/>
            <consortium name="The Broad Institute Genome Sequencing Center for Infectious Disease"/>
            <person name="Wu L."/>
            <person name="Ma J."/>
        </authorList>
    </citation>
    <scope>NUCLEOTIDE SEQUENCE [LARGE SCALE GENOMIC DNA]</scope>
    <source>
        <strain evidence="2">CCUG 55590</strain>
    </source>
</reference>
<keyword evidence="2" id="KW-1185">Reference proteome</keyword>
<name>A0ABW2PLH3_9BACL</name>
<gene>
    <name evidence="1" type="ORF">ACFQO8_01765</name>
</gene>
<organism evidence="1 2">
    <name type="scientific">Exiguobacterium aestuarii</name>
    <dbReference type="NCBI Taxonomy" id="273527"/>
    <lineage>
        <taxon>Bacteria</taxon>
        <taxon>Bacillati</taxon>
        <taxon>Bacillota</taxon>
        <taxon>Bacilli</taxon>
        <taxon>Bacillales</taxon>
        <taxon>Bacillales Family XII. Incertae Sedis</taxon>
        <taxon>Exiguobacterium</taxon>
    </lineage>
</organism>